<dbReference type="Gene3D" id="3.40.50.300">
    <property type="entry name" value="P-loop containing nucleotide triphosphate hydrolases"/>
    <property type="match status" value="2"/>
</dbReference>
<protein>
    <submittedName>
        <fullName evidence="2">AAA family ATPase</fullName>
    </submittedName>
</protein>
<dbReference type="PANTHER" id="PTHR37291:SF1">
    <property type="entry name" value="TYPE IV METHYL-DIRECTED RESTRICTION ENZYME ECOKMCRB SUBUNIT"/>
    <property type="match status" value="1"/>
</dbReference>
<reference evidence="2" key="2">
    <citation type="journal article" date="2022" name="Microbiol. Resour. Announc.">
        <title>Metagenome Sequencing to Explore Phylogenomics of Terrestrial Cyanobacteria.</title>
        <authorList>
            <person name="Ward R.D."/>
            <person name="Stajich J.E."/>
            <person name="Johansen J.R."/>
            <person name="Huntemann M."/>
            <person name="Clum A."/>
            <person name="Foster B."/>
            <person name="Foster B."/>
            <person name="Roux S."/>
            <person name="Palaniappan K."/>
            <person name="Varghese N."/>
            <person name="Mukherjee S."/>
            <person name="Reddy T.B.K."/>
            <person name="Daum C."/>
            <person name="Copeland A."/>
            <person name="Chen I.A."/>
            <person name="Ivanova N.N."/>
            <person name="Kyrpides N.C."/>
            <person name="Shapiro N."/>
            <person name="Eloe-Fadrosh E.A."/>
            <person name="Pietrasiak N."/>
        </authorList>
    </citation>
    <scope>NUCLEOTIDE SEQUENCE</scope>
    <source>
        <strain evidence="2">CPER-KK1</strain>
    </source>
</reference>
<dbReference type="InterPro" id="IPR027417">
    <property type="entry name" value="P-loop_NTPase"/>
</dbReference>
<comment type="caution">
    <text evidence="2">The sequence shown here is derived from an EMBL/GenBank/DDBJ whole genome shotgun (WGS) entry which is preliminary data.</text>
</comment>
<sequence length="683" mass="79923">MDNQIKDWRAELHNWLQNNPKTMPDNLRQLREEFVQRFPIERLADLTLEEYASGQRNSDSFCYWLEFKTHELGGIRAGTVSKFGVWWNKKEAKWAWNKALRSDSPEEAFQKLKDGLLKLIQAVEANQFDKLDKIGAQQGLGPRRNSLRAKPLYLYFPENFLPISNPTHLKNFLNYFYQQPQEGLHSPNRQLLKFLQSQPELEEFDTRQMMCFLYHLLPQGGERSLMTNSESTEELMEDIEVELEPSTVPQELKQLIKITERTRNIILYGPPGTGKTYWLRRFAEFFLSKQLQVPISPKQRRQEILQGLNWYEVIALTLYLHKQKKQFFRASELGDEPLINEYWKLTATKKLDNMIQAMLQSHTDPSVKTVLYANRRSPFLFEKNDQKQWWLTEAGQEYVEENLSEQLQEIHNPKQTAPDLSKYLEIVTFHQSFAYEEFIEGLKPITDEEGQVRYEVVDGVFKSICKQAELDPEHRYLLIIDEINRANIAKVIGELITLIEDDKRLGERNGLTLTLPYSGQKFGVPSNLYILGTMNTADRSIALLDIAIRRRFAFVELMPNPNLLNGKDIDGIQLDKLLAQLNHRIVALLSHDYQIGHSYFLDVNDIEDLHFTWYHRVIPLLQEYFYNDGQRLQALIGEDFLQPVEVDSATHKALKDLYDPELKYEIKQLAGEPFFNALRNLAE</sequence>
<dbReference type="GO" id="GO:0016887">
    <property type="term" value="F:ATP hydrolysis activity"/>
    <property type="evidence" value="ECO:0007669"/>
    <property type="project" value="InterPro"/>
</dbReference>
<evidence type="ECO:0000259" key="1">
    <source>
        <dbReference type="SMART" id="SM00382"/>
    </source>
</evidence>
<dbReference type="Proteomes" id="UP000753908">
    <property type="component" value="Unassembled WGS sequence"/>
</dbReference>
<accession>A0A951PR82</accession>
<dbReference type="InterPro" id="IPR003593">
    <property type="entry name" value="AAA+_ATPase"/>
</dbReference>
<dbReference type="PANTHER" id="PTHR37291">
    <property type="entry name" value="5-METHYLCYTOSINE-SPECIFIC RESTRICTION ENZYME B"/>
    <property type="match status" value="1"/>
</dbReference>
<evidence type="ECO:0000313" key="2">
    <source>
        <dbReference type="EMBL" id="MBW4548770.1"/>
    </source>
</evidence>
<name>A0A951PR82_9CYAN</name>
<dbReference type="GO" id="GO:0005524">
    <property type="term" value="F:ATP binding"/>
    <property type="evidence" value="ECO:0007669"/>
    <property type="project" value="InterPro"/>
</dbReference>
<evidence type="ECO:0000313" key="3">
    <source>
        <dbReference type="Proteomes" id="UP000753908"/>
    </source>
</evidence>
<feature type="domain" description="AAA+ ATPase" evidence="1">
    <location>
        <begin position="261"/>
        <end position="562"/>
    </location>
</feature>
<dbReference type="SMART" id="SM00382">
    <property type="entry name" value="AAA"/>
    <property type="match status" value="1"/>
</dbReference>
<dbReference type="Pfam" id="PF07728">
    <property type="entry name" value="AAA_5"/>
    <property type="match status" value="1"/>
</dbReference>
<dbReference type="EMBL" id="JAHHIF010000071">
    <property type="protein sequence ID" value="MBW4548770.1"/>
    <property type="molecule type" value="Genomic_DNA"/>
</dbReference>
<reference evidence="2" key="1">
    <citation type="submission" date="2021-05" db="EMBL/GenBank/DDBJ databases">
        <authorList>
            <person name="Pietrasiak N."/>
            <person name="Ward R."/>
            <person name="Stajich J.E."/>
            <person name="Kurbessoian T."/>
        </authorList>
    </citation>
    <scope>NUCLEOTIDE SEQUENCE</scope>
    <source>
        <strain evidence="2">CPER-KK1</strain>
    </source>
</reference>
<organism evidence="2 3">
    <name type="scientific">Symplocastrum torsivum CPER-KK1</name>
    <dbReference type="NCBI Taxonomy" id="450513"/>
    <lineage>
        <taxon>Bacteria</taxon>
        <taxon>Bacillati</taxon>
        <taxon>Cyanobacteriota</taxon>
        <taxon>Cyanophyceae</taxon>
        <taxon>Oscillatoriophycideae</taxon>
        <taxon>Oscillatoriales</taxon>
        <taxon>Microcoleaceae</taxon>
        <taxon>Symplocastrum</taxon>
    </lineage>
</organism>
<dbReference type="InterPro" id="IPR011704">
    <property type="entry name" value="ATPase_dyneun-rel_AAA"/>
</dbReference>
<proteinExistence type="predicted"/>
<gene>
    <name evidence="2" type="ORF">KME25_30845</name>
</gene>
<dbReference type="AlphaFoldDB" id="A0A951PR82"/>
<dbReference type="InterPro" id="IPR052934">
    <property type="entry name" value="Methyl-DNA_Rec/Restrict_Enz"/>
</dbReference>
<dbReference type="SUPFAM" id="SSF52540">
    <property type="entry name" value="P-loop containing nucleoside triphosphate hydrolases"/>
    <property type="match status" value="2"/>
</dbReference>